<proteinExistence type="predicted"/>
<feature type="region of interest" description="Disordered" evidence="1">
    <location>
        <begin position="47"/>
        <end position="106"/>
    </location>
</feature>
<protein>
    <submittedName>
        <fullName evidence="2">Uncharacterized protein</fullName>
    </submittedName>
</protein>
<name>A0A9Q1HZT4_CONCO</name>
<organism evidence="2 3">
    <name type="scientific">Conger conger</name>
    <name type="common">Conger eel</name>
    <name type="synonym">Muraena conger</name>
    <dbReference type="NCBI Taxonomy" id="82655"/>
    <lineage>
        <taxon>Eukaryota</taxon>
        <taxon>Metazoa</taxon>
        <taxon>Chordata</taxon>
        <taxon>Craniata</taxon>
        <taxon>Vertebrata</taxon>
        <taxon>Euteleostomi</taxon>
        <taxon>Actinopterygii</taxon>
        <taxon>Neopterygii</taxon>
        <taxon>Teleostei</taxon>
        <taxon>Anguilliformes</taxon>
        <taxon>Congridae</taxon>
        <taxon>Conger</taxon>
    </lineage>
</organism>
<feature type="non-terminal residue" evidence="2">
    <location>
        <position position="106"/>
    </location>
</feature>
<dbReference type="EMBL" id="JAFJMO010000006">
    <property type="protein sequence ID" value="KAJ8274101.1"/>
    <property type="molecule type" value="Genomic_DNA"/>
</dbReference>
<comment type="caution">
    <text evidence="2">The sequence shown here is derived from an EMBL/GenBank/DDBJ whole genome shotgun (WGS) entry which is preliminary data.</text>
</comment>
<evidence type="ECO:0000313" key="2">
    <source>
        <dbReference type="EMBL" id="KAJ8274101.1"/>
    </source>
</evidence>
<dbReference type="AlphaFoldDB" id="A0A9Q1HZT4"/>
<keyword evidence="3" id="KW-1185">Reference proteome</keyword>
<feature type="compositionally biased region" description="Basic and acidic residues" evidence="1">
    <location>
        <begin position="47"/>
        <end position="65"/>
    </location>
</feature>
<dbReference type="Proteomes" id="UP001152803">
    <property type="component" value="Unassembled WGS sequence"/>
</dbReference>
<gene>
    <name evidence="2" type="ORF">COCON_G00087260</name>
</gene>
<sequence>GKERERELEGERERERGRGHGLRETRKGAELLGWCLRCSVWRERERARERENGARGEEQTQHRDQLCQGPDPPQDTPERARERERERHATSTARKSERTSALSLRV</sequence>
<accession>A0A9Q1HZT4</accession>
<feature type="region of interest" description="Disordered" evidence="1">
    <location>
        <begin position="1"/>
        <end position="24"/>
    </location>
</feature>
<evidence type="ECO:0000256" key="1">
    <source>
        <dbReference type="SAM" id="MobiDB-lite"/>
    </source>
</evidence>
<feature type="compositionally biased region" description="Basic and acidic residues" evidence="1">
    <location>
        <begin position="76"/>
        <end position="98"/>
    </location>
</feature>
<evidence type="ECO:0000313" key="3">
    <source>
        <dbReference type="Proteomes" id="UP001152803"/>
    </source>
</evidence>
<reference evidence="2" key="1">
    <citation type="journal article" date="2023" name="Science">
        <title>Genome structures resolve the early diversification of teleost fishes.</title>
        <authorList>
            <person name="Parey E."/>
            <person name="Louis A."/>
            <person name="Montfort J."/>
            <person name="Bouchez O."/>
            <person name="Roques C."/>
            <person name="Iampietro C."/>
            <person name="Lluch J."/>
            <person name="Castinel A."/>
            <person name="Donnadieu C."/>
            <person name="Desvignes T."/>
            <person name="Floi Bucao C."/>
            <person name="Jouanno E."/>
            <person name="Wen M."/>
            <person name="Mejri S."/>
            <person name="Dirks R."/>
            <person name="Jansen H."/>
            <person name="Henkel C."/>
            <person name="Chen W.J."/>
            <person name="Zahm M."/>
            <person name="Cabau C."/>
            <person name="Klopp C."/>
            <person name="Thompson A.W."/>
            <person name="Robinson-Rechavi M."/>
            <person name="Braasch I."/>
            <person name="Lecointre G."/>
            <person name="Bobe J."/>
            <person name="Postlethwait J.H."/>
            <person name="Berthelot C."/>
            <person name="Roest Crollius H."/>
            <person name="Guiguen Y."/>
        </authorList>
    </citation>
    <scope>NUCLEOTIDE SEQUENCE</scope>
    <source>
        <strain evidence="2">Concon-B</strain>
    </source>
</reference>